<organism evidence="1 2">
    <name type="scientific">Stachybotrys elegans</name>
    <dbReference type="NCBI Taxonomy" id="80388"/>
    <lineage>
        <taxon>Eukaryota</taxon>
        <taxon>Fungi</taxon>
        <taxon>Dikarya</taxon>
        <taxon>Ascomycota</taxon>
        <taxon>Pezizomycotina</taxon>
        <taxon>Sordariomycetes</taxon>
        <taxon>Hypocreomycetidae</taxon>
        <taxon>Hypocreales</taxon>
        <taxon>Stachybotryaceae</taxon>
        <taxon>Stachybotrys</taxon>
    </lineage>
</organism>
<dbReference type="SUPFAM" id="SSF48403">
    <property type="entry name" value="Ankyrin repeat"/>
    <property type="match status" value="1"/>
</dbReference>
<dbReference type="OrthoDB" id="1577640at2759"/>
<dbReference type="Proteomes" id="UP000813444">
    <property type="component" value="Unassembled WGS sequence"/>
</dbReference>
<gene>
    <name evidence="1" type="ORF">B0I35DRAFT_434656</name>
</gene>
<sequence>MADPIGILGTAVGVASFGLQIYGAITMYLDALESRGDDLASTKAQLETLKSSLVIIEAAVPPLKTSLLADTSAVETILVSCKTELHKLEAFLQTLVGSLTPVSRLKERIRALSFPFHRPTLMKLEERLGKANSALHTAIDALQLCNSIRIDSQLGCMSTSVEDLTTSLVHMSTRAESSAATTAHQLQDLDARVQQMVVQISSTLQIIQSIQQTLGIEGVDGVGQQRIMLGRLLAKPSLMKEACDGLAPVSINSPNQMPVPNSGWNRSLQSSYSVACLCMLRKHTTTSSSAFGSFSWRAEYQTQQHDPKCIWATAINRKTSRVFEAAGMFTSIVSMGLKLSLAITTGAGAFSISPRLAYQHVINRSEDPAWETLCITNMALSASHTQGLDSGGFTIAQRLSTLQLGMSLILCLYQGRVVNPKGVDRYGYSLLHMSVLYWSLVGTPYFVGIGWDLANLFTKALLQVGVPADMPDFMGLTPAALYALQDHNALESTSMSPFHILHDIAPESAIPLGYNDTWWDRWRNITPARGALYNCGPLTMAVLMRDTDAVYRLIDSETALSEVNSFGQTPLHLAVGDPLILQKLLSVASDTVLNKRSGMFHVIDYALRSGSTSGQDSQGCSGRFCSEALGCLLARDGCLDAWLETSDVDESYIGGLVPLESVAKACECSRLRILTEIIEIRSQLKQYGRRYLSGTDLRRFNLHESTILDYYAFDVLESLKNAGVTVPSTLHTGITRRESLYHRCADEGMAQQIYDMGFRDLDLPDEFGMTPLLRGLSHSFLQGSSNYLLWLLSHGANPTQRLKQVELTQANKTTDLIRSLSRLNPSLSAAHLVAQSLRHGDISHIRNASSGASSLLRQVSRTMAQPVSDGCQCLCSGNGCTPAFLWAQVNWRTCPHDTFRPLRSSELLDIKTRSFARILAMLTLNKVEHREVYSMVLRAITFEALDLEHTCCEGNEIPEDDEPAPDPSDFELYKVNFFESLVQELLKEFYEQPTDFCEFLGLTWRSRIEAGLKTLGERRMTEEELDATRRLGVTWDYKSSDAAEDERYFDSDYDYTIYRLSKIATQHGITNWRNNPWMDETGLYSV</sequence>
<evidence type="ECO:0000313" key="2">
    <source>
        <dbReference type="Proteomes" id="UP000813444"/>
    </source>
</evidence>
<comment type="caution">
    <text evidence="1">The sequence shown here is derived from an EMBL/GenBank/DDBJ whole genome shotgun (WGS) entry which is preliminary data.</text>
</comment>
<dbReference type="InterPro" id="IPR036770">
    <property type="entry name" value="Ankyrin_rpt-contain_sf"/>
</dbReference>
<reference evidence="1" key="1">
    <citation type="journal article" date="2021" name="Nat. Commun.">
        <title>Genetic determinants of endophytism in the Arabidopsis root mycobiome.</title>
        <authorList>
            <person name="Mesny F."/>
            <person name="Miyauchi S."/>
            <person name="Thiergart T."/>
            <person name="Pickel B."/>
            <person name="Atanasova L."/>
            <person name="Karlsson M."/>
            <person name="Huettel B."/>
            <person name="Barry K.W."/>
            <person name="Haridas S."/>
            <person name="Chen C."/>
            <person name="Bauer D."/>
            <person name="Andreopoulos W."/>
            <person name="Pangilinan J."/>
            <person name="LaButti K."/>
            <person name="Riley R."/>
            <person name="Lipzen A."/>
            <person name="Clum A."/>
            <person name="Drula E."/>
            <person name="Henrissat B."/>
            <person name="Kohler A."/>
            <person name="Grigoriev I.V."/>
            <person name="Martin F.M."/>
            <person name="Hacquard S."/>
        </authorList>
    </citation>
    <scope>NUCLEOTIDE SEQUENCE</scope>
    <source>
        <strain evidence="1">MPI-CAGE-CH-0235</strain>
    </source>
</reference>
<protein>
    <recommendedName>
        <fullName evidence="3">Fungal N-terminal domain-containing protein</fullName>
    </recommendedName>
</protein>
<evidence type="ECO:0000313" key="1">
    <source>
        <dbReference type="EMBL" id="KAH7317156.1"/>
    </source>
</evidence>
<accession>A0A8K0SVL2</accession>
<dbReference type="Gene3D" id="1.25.40.20">
    <property type="entry name" value="Ankyrin repeat-containing domain"/>
    <property type="match status" value="1"/>
</dbReference>
<proteinExistence type="predicted"/>
<evidence type="ECO:0008006" key="3">
    <source>
        <dbReference type="Google" id="ProtNLM"/>
    </source>
</evidence>
<dbReference type="AlphaFoldDB" id="A0A8K0SVL2"/>
<name>A0A8K0SVL2_9HYPO</name>
<keyword evidence="2" id="KW-1185">Reference proteome</keyword>
<dbReference type="EMBL" id="JAGPNK010000008">
    <property type="protein sequence ID" value="KAH7317156.1"/>
    <property type="molecule type" value="Genomic_DNA"/>
</dbReference>